<sequence length="375" mass="40829">MNKESIISKFLDYVRISSPSYREGHFAEILKKDMKKIGFEVVVDDAGNKAGSDTGNIIGYLSGNKDIEPIMFCAHMDTVTPCENIEPIIENGIIKSKANTILSADDKAGIIAILEGIKHIKENNIPHGDIEVVFTICEEVGLYGSKYLDYSKIKSKMAFVLDASGDIGGVNVQGPAQAQIHTKFHGKAAHAGLNPEKGINAIQVASRAIDRMALLRIDEETTANIGIIKGGSATNIVADYAEVEFEARSLNEEKLNKQVNHMVEAMEQAAKEFSSKVDIKVDNSYPTFKLDNNEPILKIIENAMKKVNIPYMPKPTGGGSDTNIFNGNGLKAATLGIGMFGAHSVDEYIAEDDIVKTAELVATIIENVYIQKHNN</sequence>
<dbReference type="Pfam" id="PF01546">
    <property type="entry name" value="Peptidase_M20"/>
    <property type="match status" value="1"/>
</dbReference>
<evidence type="ECO:0000259" key="8">
    <source>
        <dbReference type="Pfam" id="PF07687"/>
    </source>
</evidence>
<name>A0ABT1SA01_9FIRM</name>
<dbReference type="InterPro" id="IPR036264">
    <property type="entry name" value="Bact_exopeptidase_dim_dom"/>
</dbReference>
<dbReference type="RefSeq" id="WP_256311298.1">
    <property type="nucleotide sequence ID" value="NZ_JANGAC010000006.1"/>
</dbReference>
<dbReference type="PROSITE" id="PS00758">
    <property type="entry name" value="ARGE_DAPE_CPG2_1"/>
    <property type="match status" value="1"/>
</dbReference>
<comment type="caution">
    <text evidence="9">The sequence shown here is derived from an EMBL/GenBank/DDBJ whole genome shotgun (WGS) entry which is preliminary data.</text>
</comment>
<dbReference type="PIRSF" id="PIRSF001123">
    <property type="entry name" value="PepA_GA"/>
    <property type="match status" value="1"/>
</dbReference>
<gene>
    <name evidence="9" type="ORF">NE686_09355</name>
</gene>
<evidence type="ECO:0000313" key="9">
    <source>
        <dbReference type="EMBL" id="MCQ4923290.1"/>
    </source>
</evidence>
<feature type="domain" description="Peptidase M20 dimerisation" evidence="8">
    <location>
        <begin position="178"/>
        <end position="272"/>
    </location>
</feature>
<keyword evidence="5" id="KW-0862">Zinc</keyword>
<dbReference type="SUPFAM" id="SSF55031">
    <property type="entry name" value="Bacterial exopeptidase dimerisation domain"/>
    <property type="match status" value="1"/>
</dbReference>
<dbReference type="Gene3D" id="3.40.630.10">
    <property type="entry name" value="Zn peptidases"/>
    <property type="match status" value="1"/>
</dbReference>
<evidence type="ECO:0000256" key="1">
    <source>
        <dbReference type="ARBA" id="ARBA00001947"/>
    </source>
</evidence>
<keyword evidence="3" id="KW-0479">Metal-binding</keyword>
<evidence type="ECO:0000256" key="4">
    <source>
        <dbReference type="ARBA" id="ARBA00022801"/>
    </source>
</evidence>
<comment type="similarity">
    <text evidence="7">Belongs to the peptidase M42 family.</text>
</comment>
<dbReference type="InterPro" id="IPR002933">
    <property type="entry name" value="Peptidase_M20"/>
</dbReference>
<accession>A0ABT1SA01</accession>
<keyword evidence="4" id="KW-0378">Hydrolase</keyword>
<dbReference type="PANTHER" id="PTHR42994:SF2">
    <property type="entry name" value="PEPTIDASE"/>
    <property type="match status" value="1"/>
</dbReference>
<evidence type="ECO:0000256" key="6">
    <source>
        <dbReference type="ARBA" id="ARBA00023049"/>
    </source>
</evidence>
<organism evidence="9 10">
    <name type="scientific">Tissierella carlieri</name>
    <dbReference type="NCBI Taxonomy" id="689904"/>
    <lineage>
        <taxon>Bacteria</taxon>
        <taxon>Bacillati</taxon>
        <taxon>Bacillota</taxon>
        <taxon>Tissierellia</taxon>
        <taxon>Tissierellales</taxon>
        <taxon>Tissierellaceae</taxon>
        <taxon>Tissierella</taxon>
    </lineage>
</organism>
<dbReference type="Proteomes" id="UP001524478">
    <property type="component" value="Unassembled WGS sequence"/>
</dbReference>
<keyword evidence="10" id="KW-1185">Reference proteome</keyword>
<keyword evidence="6" id="KW-0482">Metalloprotease</keyword>
<evidence type="ECO:0000256" key="2">
    <source>
        <dbReference type="ARBA" id="ARBA00022670"/>
    </source>
</evidence>
<reference evidence="9 10" key="1">
    <citation type="submission" date="2022-06" db="EMBL/GenBank/DDBJ databases">
        <title>Isolation of gut microbiota from human fecal samples.</title>
        <authorList>
            <person name="Pamer E.G."/>
            <person name="Barat B."/>
            <person name="Waligurski E."/>
            <person name="Medina S."/>
            <person name="Paddock L."/>
            <person name="Mostad J."/>
        </authorList>
    </citation>
    <scope>NUCLEOTIDE SEQUENCE [LARGE SCALE GENOMIC DNA]</scope>
    <source>
        <strain evidence="9 10">DFI.7.95</strain>
    </source>
</reference>
<evidence type="ECO:0000256" key="7">
    <source>
        <dbReference type="PIRNR" id="PIRNR001123"/>
    </source>
</evidence>
<dbReference type="Gene3D" id="3.30.70.360">
    <property type="match status" value="1"/>
</dbReference>
<dbReference type="NCBIfam" id="TIGR01883">
    <property type="entry name" value="PepT-like"/>
    <property type="match status" value="1"/>
</dbReference>
<dbReference type="InterPro" id="IPR008007">
    <property type="entry name" value="Peptidase_M42"/>
</dbReference>
<comment type="cofactor">
    <cofactor evidence="1">
        <name>Zn(2+)</name>
        <dbReference type="ChEBI" id="CHEBI:29105"/>
    </cofactor>
</comment>
<evidence type="ECO:0000313" key="10">
    <source>
        <dbReference type="Proteomes" id="UP001524478"/>
    </source>
</evidence>
<dbReference type="InterPro" id="IPR001261">
    <property type="entry name" value="ArgE/DapE_CS"/>
</dbReference>
<dbReference type="SUPFAM" id="SSF53187">
    <property type="entry name" value="Zn-dependent exopeptidases"/>
    <property type="match status" value="1"/>
</dbReference>
<evidence type="ECO:0000256" key="3">
    <source>
        <dbReference type="ARBA" id="ARBA00022723"/>
    </source>
</evidence>
<keyword evidence="2" id="KW-0645">Protease</keyword>
<proteinExistence type="inferred from homology"/>
<dbReference type="Pfam" id="PF07687">
    <property type="entry name" value="M20_dimer"/>
    <property type="match status" value="1"/>
</dbReference>
<evidence type="ECO:0000256" key="5">
    <source>
        <dbReference type="ARBA" id="ARBA00022833"/>
    </source>
</evidence>
<protein>
    <submittedName>
        <fullName evidence="9">M20/M25/M40 family metallo-hydrolase</fullName>
    </submittedName>
</protein>
<dbReference type="InterPro" id="IPR010162">
    <property type="entry name" value="PepT-like"/>
</dbReference>
<dbReference type="EMBL" id="JANGAC010000006">
    <property type="protein sequence ID" value="MCQ4923290.1"/>
    <property type="molecule type" value="Genomic_DNA"/>
</dbReference>
<dbReference type="PANTHER" id="PTHR42994">
    <property type="entry name" value="PEPTIDASE T"/>
    <property type="match status" value="1"/>
</dbReference>
<dbReference type="InterPro" id="IPR011650">
    <property type="entry name" value="Peptidase_M20_dimer"/>
</dbReference>